<dbReference type="Pfam" id="PF00072">
    <property type="entry name" value="Response_reg"/>
    <property type="match status" value="1"/>
</dbReference>
<gene>
    <name evidence="6" type="ORF">B0A49_10751</name>
</gene>
<feature type="domain" description="Response regulatory" evidence="5">
    <location>
        <begin position="91"/>
        <end position="222"/>
    </location>
</feature>
<dbReference type="SMART" id="SM00448">
    <property type="entry name" value="REC"/>
    <property type="match status" value="1"/>
</dbReference>
<proteinExistence type="predicted"/>
<evidence type="ECO:0000256" key="2">
    <source>
        <dbReference type="ARBA" id="ARBA00023012"/>
    </source>
</evidence>
<dbReference type="InterPro" id="IPR001789">
    <property type="entry name" value="Sig_transdc_resp-reg_receiver"/>
</dbReference>
<dbReference type="PANTHER" id="PTHR45339">
    <property type="entry name" value="HYBRID SIGNAL TRANSDUCTION HISTIDINE KINASE J"/>
    <property type="match status" value="1"/>
</dbReference>
<dbReference type="SUPFAM" id="SSF52172">
    <property type="entry name" value="CheY-like"/>
    <property type="match status" value="1"/>
</dbReference>
<name>A0A4U0WEX1_9PEZI</name>
<sequence length="240" mass="26255">LTELQGGEIGVASEAGRGSTFAFYVKARRSKPPQNAADNLMAGMCRPNSGVIKSKARASQAAAPKTKDFAIDGGQSTKPKENKSGVKEPLKVLIVEDNLVNQRVLQKQLKNLGCIVHVANHGGEALERLRESQYWKGNGKDKLDLSVVLMDQEMPVMDGLTCTRKIRELQSEGKLVRHVPIIAVTANARSEQIQTAMAAGMDDVVSKPFRVPELIPKIEELMERYRQPSASPPPSSQRED</sequence>
<evidence type="ECO:0000256" key="1">
    <source>
        <dbReference type="ARBA" id="ARBA00022553"/>
    </source>
</evidence>
<feature type="region of interest" description="Disordered" evidence="4">
    <location>
        <begin position="55"/>
        <end position="84"/>
    </location>
</feature>
<dbReference type="EMBL" id="NAJN01001837">
    <property type="protein sequence ID" value="TKA60948.1"/>
    <property type="molecule type" value="Genomic_DNA"/>
</dbReference>
<dbReference type="GO" id="GO:0000160">
    <property type="term" value="P:phosphorelay signal transduction system"/>
    <property type="evidence" value="ECO:0007669"/>
    <property type="project" value="UniProtKB-KW"/>
</dbReference>
<protein>
    <recommendedName>
        <fullName evidence="5">Response regulatory domain-containing protein</fullName>
    </recommendedName>
</protein>
<feature type="non-terminal residue" evidence="6">
    <location>
        <position position="1"/>
    </location>
</feature>
<evidence type="ECO:0000259" key="5">
    <source>
        <dbReference type="PROSITE" id="PS50110"/>
    </source>
</evidence>
<dbReference type="OrthoDB" id="60033at2759"/>
<accession>A0A4U0WEX1</accession>
<dbReference type="CDD" id="cd17546">
    <property type="entry name" value="REC_hyHK_CKI1_RcsC-like"/>
    <property type="match status" value="1"/>
</dbReference>
<keyword evidence="2" id="KW-0902">Two-component regulatory system</keyword>
<dbReference type="PANTHER" id="PTHR45339:SF1">
    <property type="entry name" value="HYBRID SIGNAL TRANSDUCTION HISTIDINE KINASE J"/>
    <property type="match status" value="1"/>
</dbReference>
<organism evidence="6 7">
    <name type="scientific">Cryomyces minteri</name>
    <dbReference type="NCBI Taxonomy" id="331657"/>
    <lineage>
        <taxon>Eukaryota</taxon>
        <taxon>Fungi</taxon>
        <taxon>Dikarya</taxon>
        <taxon>Ascomycota</taxon>
        <taxon>Pezizomycotina</taxon>
        <taxon>Dothideomycetes</taxon>
        <taxon>Dothideomycetes incertae sedis</taxon>
        <taxon>Cryomyces</taxon>
    </lineage>
</organism>
<evidence type="ECO:0000256" key="3">
    <source>
        <dbReference type="PROSITE-ProRule" id="PRU00169"/>
    </source>
</evidence>
<keyword evidence="1 3" id="KW-0597">Phosphoprotein</keyword>
<dbReference type="Gene3D" id="3.40.50.2300">
    <property type="match status" value="1"/>
</dbReference>
<comment type="caution">
    <text evidence="6">The sequence shown here is derived from an EMBL/GenBank/DDBJ whole genome shotgun (WGS) entry which is preliminary data.</text>
</comment>
<dbReference type="STRING" id="331657.A0A4U0WEX1"/>
<dbReference type="AlphaFoldDB" id="A0A4U0WEX1"/>
<feature type="modified residue" description="4-aspartylphosphate" evidence="3">
    <location>
        <position position="151"/>
    </location>
</feature>
<keyword evidence="7" id="KW-1185">Reference proteome</keyword>
<dbReference type="InterPro" id="IPR011006">
    <property type="entry name" value="CheY-like_superfamily"/>
</dbReference>
<evidence type="ECO:0000256" key="4">
    <source>
        <dbReference type="SAM" id="MobiDB-lite"/>
    </source>
</evidence>
<reference evidence="6 7" key="1">
    <citation type="submission" date="2017-03" db="EMBL/GenBank/DDBJ databases">
        <title>Genomes of endolithic fungi from Antarctica.</title>
        <authorList>
            <person name="Coleine C."/>
            <person name="Masonjones S."/>
            <person name="Stajich J.E."/>
        </authorList>
    </citation>
    <scope>NUCLEOTIDE SEQUENCE [LARGE SCALE GENOMIC DNA]</scope>
    <source>
        <strain evidence="6 7">CCFEE 5187</strain>
    </source>
</reference>
<dbReference type="PROSITE" id="PS50110">
    <property type="entry name" value="RESPONSE_REGULATORY"/>
    <property type="match status" value="1"/>
</dbReference>
<evidence type="ECO:0000313" key="6">
    <source>
        <dbReference type="EMBL" id="TKA60948.1"/>
    </source>
</evidence>
<evidence type="ECO:0000313" key="7">
    <source>
        <dbReference type="Proteomes" id="UP000308768"/>
    </source>
</evidence>
<dbReference type="Proteomes" id="UP000308768">
    <property type="component" value="Unassembled WGS sequence"/>
</dbReference>